<dbReference type="InterPro" id="IPR000212">
    <property type="entry name" value="DNA_helicase_UvrD/REP"/>
</dbReference>
<evidence type="ECO:0000256" key="2">
    <source>
        <dbReference type="ARBA" id="ARBA00022801"/>
    </source>
</evidence>
<keyword evidence="4 5" id="KW-0067">ATP-binding</keyword>
<evidence type="ECO:0000313" key="9">
    <source>
        <dbReference type="Proteomes" id="UP000599074"/>
    </source>
</evidence>
<keyword evidence="2 5" id="KW-0378">Hydrolase</keyword>
<evidence type="ECO:0000256" key="5">
    <source>
        <dbReference type="PROSITE-ProRule" id="PRU00560"/>
    </source>
</evidence>
<evidence type="ECO:0000259" key="7">
    <source>
        <dbReference type="PROSITE" id="PS51198"/>
    </source>
</evidence>
<name>A0A8J3TG91_9ACTN</name>
<keyword evidence="1 5" id="KW-0547">Nucleotide-binding</keyword>
<gene>
    <name evidence="8" type="ORF">Pme01_53010</name>
</gene>
<dbReference type="InterPro" id="IPR027417">
    <property type="entry name" value="P-loop_NTPase"/>
</dbReference>
<dbReference type="Proteomes" id="UP000599074">
    <property type="component" value="Unassembled WGS sequence"/>
</dbReference>
<dbReference type="Gene3D" id="3.40.50.300">
    <property type="entry name" value="P-loop containing nucleotide triphosphate hydrolases"/>
    <property type="match status" value="2"/>
</dbReference>
<feature type="compositionally biased region" description="Polar residues" evidence="6">
    <location>
        <begin position="46"/>
        <end position="55"/>
    </location>
</feature>
<feature type="region of interest" description="Disordered" evidence="6">
    <location>
        <begin position="688"/>
        <end position="708"/>
    </location>
</feature>
<dbReference type="GO" id="GO:0000725">
    <property type="term" value="P:recombinational repair"/>
    <property type="evidence" value="ECO:0007669"/>
    <property type="project" value="TreeGrafter"/>
</dbReference>
<dbReference type="Pfam" id="PF13538">
    <property type="entry name" value="UvrD_C_2"/>
    <property type="match status" value="1"/>
</dbReference>
<evidence type="ECO:0000256" key="1">
    <source>
        <dbReference type="ARBA" id="ARBA00022741"/>
    </source>
</evidence>
<dbReference type="PROSITE" id="PS51198">
    <property type="entry name" value="UVRD_HELICASE_ATP_BIND"/>
    <property type="match status" value="1"/>
</dbReference>
<feature type="binding site" evidence="5">
    <location>
        <begin position="197"/>
        <end position="204"/>
    </location>
    <ligand>
        <name>ATP</name>
        <dbReference type="ChEBI" id="CHEBI:30616"/>
    </ligand>
</feature>
<evidence type="ECO:0000256" key="3">
    <source>
        <dbReference type="ARBA" id="ARBA00022806"/>
    </source>
</evidence>
<dbReference type="GO" id="GO:0043138">
    <property type="term" value="F:3'-5' DNA helicase activity"/>
    <property type="evidence" value="ECO:0007669"/>
    <property type="project" value="TreeGrafter"/>
</dbReference>
<dbReference type="PANTHER" id="PTHR11070">
    <property type="entry name" value="UVRD / RECB / PCRA DNA HELICASE FAMILY MEMBER"/>
    <property type="match status" value="1"/>
</dbReference>
<protein>
    <submittedName>
        <fullName evidence="8">DNA helicase</fullName>
    </submittedName>
</protein>
<evidence type="ECO:0000256" key="6">
    <source>
        <dbReference type="SAM" id="MobiDB-lite"/>
    </source>
</evidence>
<dbReference type="GO" id="GO:0005524">
    <property type="term" value="F:ATP binding"/>
    <property type="evidence" value="ECO:0007669"/>
    <property type="project" value="UniProtKB-UniRule"/>
</dbReference>
<feature type="region of interest" description="Disordered" evidence="6">
    <location>
        <begin position="24"/>
        <end position="57"/>
    </location>
</feature>
<dbReference type="RefSeq" id="WP_168117664.1">
    <property type="nucleotide sequence ID" value="NZ_BOON01000057.1"/>
</dbReference>
<dbReference type="InterPro" id="IPR027785">
    <property type="entry name" value="UvrD-like_helicase_C"/>
</dbReference>
<keyword evidence="9" id="KW-1185">Reference proteome</keyword>
<dbReference type="PANTHER" id="PTHR11070:SF45">
    <property type="entry name" value="DNA 3'-5' HELICASE"/>
    <property type="match status" value="1"/>
</dbReference>
<feature type="domain" description="UvrD-like helicase ATP-binding" evidence="7">
    <location>
        <begin position="176"/>
        <end position="514"/>
    </location>
</feature>
<proteinExistence type="predicted"/>
<dbReference type="GO" id="GO:0005829">
    <property type="term" value="C:cytosol"/>
    <property type="evidence" value="ECO:0007669"/>
    <property type="project" value="TreeGrafter"/>
</dbReference>
<reference evidence="8" key="1">
    <citation type="submission" date="2021-01" db="EMBL/GenBank/DDBJ databases">
        <title>Whole genome shotgun sequence of Planosporangium mesophilum NBRC 109066.</title>
        <authorList>
            <person name="Komaki H."/>
            <person name="Tamura T."/>
        </authorList>
    </citation>
    <scope>NUCLEOTIDE SEQUENCE</scope>
    <source>
        <strain evidence="8">NBRC 109066</strain>
    </source>
</reference>
<evidence type="ECO:0000256" key="4">
    <source>
        <dbReference type="ARBA" id="ARBA00022840"/>
    </source>
</evidence>
<organism evidence="8 9">
    <name type="scientific">Planosporangium mesophilum</name>
    <dbReference type="NCBI Taxonomy" id="689768"/>
    <lineage>
        <taxon>Bacteria</taxon>
        <taxon>Bacillati</taxon>
        <taxon>Actinomycetota</taxon>
        <taxon>Actinomycetes</taxon>
        <taxon>Micromonosporales</taxon>
        <taxon>Micromonosporaceae</taxon>
        <taxon>Planosporangium</taxon>
    </lineage>
</organism>
<dbReference type="Pfam" id="PF13245">
    <property type="entry name" value="AAA_19"/>
    <property type="match status" value="1"/>
</dbReference>
<feature type="compositionally biased region" description="Low complexity" evidence="6">
    <location>
        <begin position="691"/>
        <end position="705"/>
    </location>
</feature>
<keyword evidence="3 5" id="KW-0347">Helicase</keyword>
<dbReference type="AlphaFoldDB" id="A0A8J3TG91"/>
<dbReference type="SUPFAM" id="SSF52540">
    <property type="entry name" value="P-loop containing nucleoside triphosphate hydrolases"/>
    <property type="match status" value="1"/>
</dbReference>
<evidence type="ECO:0000313" key="8">
    <source>
        <dbReference type="EMBL" id="GII25704.1"/>
    </source>
</evidence>
<dbReference type="InterPro" id="IPR014016">
    <property type="entry name" value="UvrD-like_ATP-bd"/>
</dbReference>
<sequence>MPKADELAREQAYLNHARQIREQKRELRLDGTGAKANGHRRGKISNEGTRLSDSLGSPDAPVAIGRVVDSDMSLYIGHASVRADDGRMLVINWKLPAAEPYFKANHQNPLGLRSKRTFKMEGHKLVDFEEVVFKALARQVAALESTVKEPFQGPDGSLLQELDYKRSGEMRDIVRTIQAAQYELITAPMDQVLVIQGGPGTGKTAIAMHRVSWLLYNLRQNLAPHNVLVVGPNRTFTRYIKGVLPSLGDHDVRHVTVADLAPSITVGRAEKLETIRLKGEARMSRLIRRALSLKVSPPTEATVDGLRVGARPLRLTVDAVNLAFRTALDQRGPYAIRRRSLADTLSTLIHHEARDLPAAVRETTAQELTERMWPRVTAAGLLRELFATRERLSSAGEGDFSDEELSLLHRRPRTSVTEEVWSQADLALLDEADHLIQGEPNKYGLIVVDEAQDLSAMQLRSIARRSSSGAITLVGDIAQSTGASARDSWKDVLANLPRKQLHKVEELKYGYRVPRQVYEFAAPLLTTAAPEVAKPAVVRIGPADPGLHHVTREDRARTAVRMAQSHAGKGRFVGIVCADSCRAEVERELNEQEVDWRDADQGELGSSINVVSPHGAKGLEFDSVIVVEPAEIVQADPRGERLLYIALTRTTKYLEVIYADPAVRHLNLPAEPVESPREKVLQEVSKDQALASAATSTPAPVPVATRPIRSRPTPLVESIAQALADELRQKAAETVKETIYAEVVRRAAELLAEPEAEQSSDGS</sequence>
<dbReference type="GO" id="GO:0003677">
    <property type="term" value="F:DNA binding"/>
    <property type="evidence" value="ECO:0007669"/>
    <property type="project" value="InterPro"/>
</dbReference>
<dbReference type="GO" id="GO:0016787">
    <property type="term" value="F:hydrolase activity"/>
    <property type="evidence" value="ECO:0007669"/>
    <property type="project" value="UniProtKB-UniRule"/>
</dbReference>
<comment type="caution">
    <text evidence="8">The sequence shown here is derived from an EMBL/GenBank/DDBJ whole genome shotgun (WGS) entry which is preliminary data.</text>
</comment>
<accession>A0A8J3TG91</accession>
<dbReference type="EMBL" id="BOON01000057">
    <property type="protein sequence ID" value="GII25704.1"/>
    <property type="molecule type" value="Genomic_DNA"/>
</dbReference>